<dbReference type="PROSITE" id="PS50011">
    <property type="entry name" value="PROTEIN_KINASE_DOM"/>
    <property type="match status" value="1"/>
</dbReference>
<keyword evidence="2" id="KW-0808">Transferase</keyword>
<dbReference type="InterPro" id="IPR011009">
    <property type="entry name" value="Kinase-like_dom_sf"/>
</dbReference>
<reference evidence="2 3" key="1">
    <citation type="journal article" date="2018" name="PLoS Pathog.">
        <title>Evolution of structural diversity of trichothecenes, a family of toxins produced by plant pathogenic and entomopathogenic fungi.</title>
        <authorList>
            <person name="Proctor R.H."/>
            <person name="McCormick S.P."/>
            <person name="Kim H.S."/>
            <person name="Cardoza R.E."/>
            <person name="Stanley A.M."/>
            <person name="Lindo L."/>
            <person name="Kelly A."/>
            <person name="Brown D.W."/>
            <person name="Lee T."/>
            <person name="Vaughan M.M."/>
            <person name="Alexander N.J."/>
            <person name="Busman M."/>
            <person name="Gutierrez S."/>
        </authorList>
    </citation>
    <scope>NUCLEOTIDE SEQUENCE [LARGE SCALE GENOMIC DNA]</scope>
    <source>
        <strain evidence="2 3">NRRL 13405</strain>
    </source>
</reference>
<dbReference type="GO" id="GO:0004672">
    <property type="term" value="F:protein kinase activity"/>
    <property type="evidence" value="ECO:0007669"/>
    <property type="project" value="InterPro"/>
</dbReference>
<name>A0A395MR84_9HYPO</name>
<evidence type="ECO:0000313" key="3">
    <source>
        <dbReference type="Proteomes" id="UP000265631"/>
    </source>
</evidence>
<proteinExistence type="predicted"/>
<gene>
    <name evidence="2" type="ORF">FIE12Z_5224</name>
</gene>
<dbReference type="EMBL" id="PXXK01000136">
    <property type="protein sequence ID" value="RFN50461.1"/>
    <property type="molecule type" value="Genomic_DNA"/>
</dbReference>
<keyword evidence="2" id="KW-0418">Kinase</keyword>
<dbReference type="Proteomes" id="UP000265631">
    <property type="component" value="Unassembled WGS sequence"/>
</dbReference>
<feature type="domain" description="Protein kinase" evidence="1">
    <location>
        <begin position="149"/>
        <end position="345"/>
    </location>
</feature>
<dbReference type="AlphaFoldDB" id="A0A395MR84"/>
<organism evidence="2 3">
    <name type="scientific">Fusarium flagelliforme</name>
    <dbReference type="NCBI Taxonomy" id="2675880"/>
    <lineage>
        <taxon>Eukaryota</taxon>
        <taxon>Fungi</taxon>
        <taxon>Dikarya</taxon>
        <taxon>Ascomycota</taxon>
        <taxon>Pezizomycotina</taxon>
        <taxon>Sordariomycetes</taxon>
        <taxon>Hypocreomycetidae</taxon>
        <taxon>Hypocreales</taxon>
        <taxon>Nectriaceae</taxon>
        <taxon>Fusarium</taxon>
        <taxon>Fusarium incarnatum-equiseti species complex</taxon>
    </lineage>
</organism>
<accession>A0A395MR84</accession>
<dbReference type="GO" id="GO:0005524">
    <property type="term" value="F:ATP binding"/>
    <property type="evidence" value="ECO:0007669"/>
    <property type="project" value="InterPro"/>
</dbReference>
<dbReference type="Gene3D" id="1.10.510.10">
    <property type="entry name" value="Transferase(Phosphotransferase) domain 1"/>
    <property type="match status" value="1"/>
</dbReference>
<dbReference type="Pfam" id="PF00069">
    <property type="entry name" value="Pkinase"/>
    <property type="match status" value="1"/>
</dbReference>
<keyword evidence="3" id="KW-1185">Reference proteome</keyword>
<dbReference type="STRING" id="2594813.A0A395MR84"/>
<protein>
    <submittedName>
        <fullName evidence="2">Serine threonine protein kinase</fullName>
    </submittedName>
</protein>
<comment type="caution">
    <text evidence="2">The sequence shown here is derived from an EMBL/GenBank/DDBJ whole genome shotgun (WGS) entry which is preliminary data.</text>
</comment>
<evidence type="ECO:0000259" key="1">
    <source>
        <dbReference type="PROSITE" id="PS50011"/>
    </source>
</evidence>
<evidence type="ECO:0000313" key="2">
    <source>
        <dbReference type="EMBL" id="RFN50461.1"/>
    </source>
</evidence>
<dbReference type="SUPFAM" id="SSF56112">
    <property type="entry name" value="Protein kinase-like (PK-like)"/>
    <property type="match status" value="1"/>
</dbReference>
<sequence length="345" mass="39289">MASDANFDLAQWQVHETETDCALVFRSTSGQVFYCHIWPENFVQSPTVEEQYYKCLEILRTGEVEIDGFYEEDAYDWLFQCFKPLIDELVKAYGINAIAHPTLADYIFPKQSYNLQLGAVDNELKPLVVKTTDHGWSRPAVKVDDDFVSELDQWTRSYTPSEVHLCYDRPHGSLVKIPKRTFVIGEEEKPIVCFSKRFGLSFGSSHAKKELETMKKITQARFPSQPKAFICQLVGVVRQKNELFGMLFAWIDAKSVLSKATAAKSPVPLRQRWLSQINTSVQRLHENGIIWGDVKAENVLIDKNENAWIIDFGGGYTPGWVDADKAGTLEGDFQGMKKISEMLCH</sequence>
<dbReference type="InterPro" id="IPR000719">
    <property type="entry name" value="Prot_kinase_dom"/>
</dbReference>